<dbReference type="SUPFAM" id="SSF141562">
    <property type="entry name" value="At5g01610-like"/>
    <property type="match status" value="1"/>
</dbReference>
<dbReference type="AlphaFoldDB" id="A0AAP0CK44"/>
<evidence type="ECO:0000313" key="3">
    <source>
        <dbReference type="EMBL" id="KAK9057471.1"/>
    </source>
</evidence>
<evidence type="ECO:0000256" key="1">
    <source>
        <dbReference type="SAM" id="MobiDB-lite"/>
    </source>
</evidence>
<proteinExistence type="predicted"/>
<dbReference type="InterPro" id="IPR007493">
    <property type="entry name" value="DUF538"/>
</dbReference>
<feature type="region of interest" description="Disordered" evidence="1">
    <location>
        <begin position="155"/>
        <end position="175"/>
    </location>
</feature>
<evidence type="ECO:0000313" key="4">
    <source>
        <dbReference type="Proteomes" id="UP001408789"/>
    </source>
</evidence>
<organism evidence="3 4">
    <name type="scientific">Deinandra increscens subsp. villosa</name>
    <dbReference type="NCBI Taxonomy" id="3103831"/>
    <lineage>
        <taxon>Eukaryota</taxon>
        <taxon>Viridiplantae</taxon>
        <taxon>Streptophyta</taxon>
        <taxon>Embryophyta</taxon>
        <taxon>Tracheophyta</taxon>
        <taxon>Spermatophyta</taxon>
        <taxon>Magnoliopsida</taxon>
        <taxon>eudicotyledons</taxon>
        <taxon>Gunneridae</taxon>
        <taxon>Pentapetalae</taxon>
        <taxon>asterids</taxon>
        <taxon>campanulids</taxon>
        <taxon>Asterales</taxon>
        <taxon>Asteraceae</taxon>
        <taxon>Asteroideae</taxon>
        <taxon>Heliantheae alliance</taxon>
        <taxon>Madieae</taxon>
        <taxon>Madiinae</taxon>
        <taxon>Deinandra</taxon>
    </lineage>
</organism>
<dbReference type="PANTHER" id="PTHR31676:SF199">
    <property type="entry name" value="DUF538 DOMAIN-CONTAINING PROTEIN"/>
    <property type="match status" value="1"/>
</dbReference>
<accession>A0AAP0CK44</accession>
<dbReference type="Proteomes" id="UP001408789">
    <property type="component" value="Unassembled WGS sequence"/>
</dbReference>
<keyword evidence="4" id="KW-1185">Reference proteome</keyword>
<dbReference type="InterPro" id="IPR036758">
    <property type="entry name" value="At5g01610-like"/>
</dbReference>
<dbReference type="EMBL" id="JBCNJP010000023">
    <property type="protein sequence ID" value="KAK9057471.1"/>
    <property type="molecule type" value="Genomic_DNA"/>
</dbReference>
<evidence type="ECO:0000256" key="2">
    <source>
        <dbReference type="SAM" id="SignalP"/>
    </source>
</evidence>
<protein>
    <submittedName>
        <fullName evidence="3">Uncharacterized protein</fullName>
    </submittedName>
</protein>
<feature type="chain" id="PRO_5043014688" evidence="2">
    <location>
        <begin position="30"/>
        <end position="175"/>
    </location>
</feature>
<keyword evidence="2" id="KW-0732">Signal</keyword>
<sequence>MIIEQFPPSILLLTLFIISISTQIWVTYSQDSPTIYEILKLNGLPIGLFPKGVTNFSVDDSGRFQVFLDEACNAKFEEELHYDQSISGTLTFSRVKDLSGISAKDLFLWFLVKEIWVDIPSSGLIYFDVGVVSKQFSLASFETPRICSTSSVPKILSRNPEHDEPNHQEPSTAIS</sequence>
<feature type="signal peptide" evidence="2">
    <location>
        <begin position="1"/>
        <end position="29"/>
    </location>
</feature>
<name>A0AAP0CK44_9ASTR</name>
<dbReference type="Pfam" id="PF04398">
    <property type="entry name" value="DUF538"/>
    <property type="match status" value="1"/>
</dbReference>
<comment type="caution">
    <text evidence="3">The sequence shown here is derived from an EMBL/GenBank/DDBJ whole genome shotgun (WGS) entry which is preliminary data.</text>
</comment>
<dbReference type="FunFam" id="2.30.240.10:FF:000002">
    <property type="entry name" value="Uncharacterized protein At3g07460"/>
    <property type="match status" value="1"/>
</dbReference>
<dbReference type="Gene3D" id="2.30.240.10">
    <property type="entry name" value="At5g01610-like"/>
    <property type="match status" value="1"/>
</dbReference>
<dbReference type="PANTHER" id="PTHR31676">
    <property type="entry name" value="T31J12.3 PROTEIN-RELATED"/>
    <property type="match status" value="1"/>
</dbReference>
<gene>
    <name evidence="3" type="ORF">SSX86_022306</name>
</gene>
<reference evidence="3 4" key="1">
    <citation type="submission" date="2024-04" db="EMBL/GenBank/DDBJ databases">
        <title>The reference genome of an endangered Asteraceae, Deinandra increscens subsp. villosa, native to the Central Coast of California.</title>
        <authorList>
            <person name="Guilliams M."/>
            <person name="Hasenstab-Lehman K."/>
            <person name="Meyer R."/>
            <person name="Mcevoy S."/>
        </authorList>
    </citation>
    <scope>NUCLEOTIDE SEQUENCE [LARGE SCALE GENOMIC DNA]</scope>
    <source>
        <tissue evidence="3">Leaf</tissue>
    </source>
</reference>